<dbReference type="SUPFAM" id="SSF51182">
    <property type="entry name" value="RmlC-like cupins"/>
    <property type="match status" value="1"/>
</dbReference>
<organism evidence="4 5">
    <name type="scientific">Aeromicrobium piscarium</name>
    <dbReference type="NCBI Taxonomy" id="2590901"/>
    <lineage>
        <taxon>Bacteria</taxon>
        <taxon>Bacillati</taxon>
        <taxon>Actinomycetota</taxon>
        <taxon>Actinomycetes</taxon>
        <taxon>Propionibacteriales</taxon>
        <taxon>Nocardioidaceae</taxon>
        <taxon>Aeromicrobium</taxon>
    </lineage>
</organism>
<dbReference type="GO" id="GO:0005829">
    <property type="term" value="C:cytosol"/>
    <property type="evidence" value="ECO:0007669"/>
    <property type="project" value="TreeGrafter"/>
</dbReference>
<dbReference type="Pfam" id="PF07883">
    <property type="entry name" value="Cupin_2"/>
    <property type="match status" value="1"/>
</dbReference>
<accession>A0A554SDJ2</accession>
<evidence type="ECO:0000313" key="5">
    <source>
        <dbReference type="Proteomes" id="UP000316988"/>
    </source>
</evidence>
<dbReference type="InterPro" id="IPR013096">
    <property type="entry name" value="Cupin_2"/>
</dbReference>
<dbReference type="InterPro" id="IPR010982">
    <property type="entry name" value="Lambda_DNA-bd_dom_sf"/>
</dbReference>
<dbReference type="SUPFAM" id="SSF47413">
    <property type="entry name" value="lambda repressor-like DNA-binding domains"/>
    <property type="match status" value="1"/>
</dbReference>
<dbReference type="InterPro" id="IPR050807">
    <property type="entry name" value="TransReg_Diox_bact_type"/>
</dbReference>
<evidence type="ECO:0000313" key="4">
    <source>
        <dbReference type="EMBL" id="TSD64393.1"/>
    </source>
</evidence>
<keyword evidence="5" id="KW-1185">Reference proteome</keyword>
<dbReference type="EMBL" id="VLNT01000004">
    <property type="protein sequence ID" value="TSD64393.1"/>
    <property type="molecule type" value="Genomic_DNA"/>
</dbReference>
<dbReference type="CDD" id="cd02209">
    <property type="entry name" value="cupin_XRE_C"/>
    <property type="match status" value="1"/>
</dbReference>
<evidence type="ECO:0000256" key="1">
    <source>
        <dbReference type="ARBA" id="ARBA00023125"/>
    </source>
</evidence>
<dbReference type="SMART" id="SM00530">
    <property type="entry name" value="HTH_XRE"/>
    <property type="match status" value="1"/>
</dbReference>
<protein>
    <submittedName>
        <fullName evidence="4">Cupin domain-containing protein</fullName>
    </submittedName>
</protein>
<dbReference type="Pfam" id="PF01381">
    <property type="entry name" value="HTH_3"/>
    <property type="match status" value="1"/>
</dbReference>
<dbReference type="InterPro" id="IPR011051">
    <property type="entry name" value="RmlC_Cupin_sf"/>
</dbReference>
<dbReference type="InterPro" id="IPR001387">
    <property type="entry name" value="Cro/C1-type_HTH"/>
</dbReference>
<dbReference type="PANTHER" id="PTHR46797">
    <property type="entry name" value="HTH-TYPE TRANSCRIPTIONAL REGULATOR"/>
    <property type="match status" value="1"/>
</dbReference>
<dbReference type="GO" id="GO:0003700">
    <property type="term" value="F:DNA-binding transcription factor activity"/>
    <property type="evidence" value="ECO:0007669"/>
    <property type="project" value="TreeGrafter"/>
</dbReference>
<feature type="region of interest" description="Disordered" evidence="2">
    <location>
        <begin position="18"/>
        <end position="41"/>
    </location>
</feature>
<sequence>MMGVDVAKGDLDYTVRDRRGAREETPVKIPARSGTGEPNAADETIRKVGSTIRARRKQINMTLNDLAESTGVSVSMLSMLERGVAGASIGTLVAVASALRLQMHDLFDHPEAETVSPVVPRAAQTEVETGEGVVRRIAHHAADRGLEMAVNEYAPGTASGDKPVHHGGREYGIVISGSLTVELAGASYRLRAGDAISYDSSTPHRIANEGRSSARAVWVNLLD</sequence>
<dbReference type="Proteomes" id="UP000316988">
    <property type="component" value="Unassembled WGS sequence"/>
</dbReference>
<gene>
    <name evidence="4" type="ORF">FNM00_07610</name>
</gene>
<evidence type="ECO:0000259" key="3">
    <source>
        <dbReference type="PROSITE" id="PS50943"/>
    </source>
</evidence>
<proteinExistence type="predicted"/>
<dbReference type="PANTHER" id="PTHR46797:SF1">
    <property type="entry name" value="METHYLPHOSPHONATE SYNTHASE"/>
    <property type="match status" value="1"/>
</dbReference>
<dbReference type="InterPro" id="IPR014710">
    <property type="entry name" value="RmlC-like_jellyroll"/>
</dbReference>
<feature type="domain" description="HTH cro/C1-type" evidence="3">
    <location>
        <begin position="52"/>
        <end position="106"/>
    </location>
</feature>
<dbReference type="OrthoDB" id="5114244at2"/>
<dbReference type="GO" id="GO:0003677">
    <property type="term" value="F:DNA binding"/>
    <property type="evidence" value="ECO:0007669"/>
    <property type="project" value="UniProtKB-KW"/>
</dbReference>
<dbReference type="Gene3D" id="1.10.260.40">
    <property type="entry name" value="lambda repressor-like DNA-binding domains"/>
    <property type="match status" value="1"/>
</dbReference>
<dbReference type="CDD" id="cd00093">
    <property type="entry name" value="HTH_XRE"/>
    <property type="match status" value="1"/>
</dbReference>
<dbReference type="PROSITE" id="PS50943">
    <property type="entry name" value="HTH_CROC1"/>
    <property type="match status" value="1"/>
</dbReference>
<dbReference type="AlphaFoldDB" id="A0A554SDJ2"/>
<comment type="caution">
    <text evidence="4">The sequence shown here is derived from an EMBL/GenBank/DDBJ whole genome shotgun (WGS) entry which is preliminary data.</text>
</comment>
<dbReference type="Gene3D" id="2.60.120.10">
    <property type="entry name" value="Jelly Rolls"/>
    <property type="match status" value="1"/>
</dbReference>
<reference evidence="4 5" key="1">
    <citation type="submission" date="2019-07" db="EMBL/GenBank/DDBJ databases">
        <authorList>
            <person name="Zhao L.H."/>
        </authorList>
    </citation>
    <scope>NUCLEOTIDE SEQUENCE [LARGE SCALE GENOMIC DNA]</scope>
    <source>
        <strain evidence="4 5">Co35</strain>
    </source>
</reference>
<keyword evidence="1" id="KW-0238">DNA-binding</keyword>
<name>A0A554SDJ2_9ACTN</name>
<evidence type="ECO:0000256" key="2">
    <source>
        <dbReference type="SAM" id="MobiDB-lite"/>
    </source>
</evidence>